<accession>A0ABP4VP84</accession>
<keyword evidence="3" id="KW-1185">Reference proteome</keyword>
<proteinExistence type="predicted"/>
<dbReference type="RefSeq" id="WP_344249484.1">
    <property type="nucleotide sequence ID" value="NZ_BAAAPM010000008.1"/>
</dbReference>
<gene>
    <name evidence="2" type="ORF">GCM10009809_31280</name>
</gene>
<dbReference type="SUPFAM" id="SSF160719">
    <property type="entry name" value="gpW/gp25-like"/>
    <property type="match status" value="1"/>
</dbReference>
<evidence type="ECO:0000313" key="3">
    <source>
        <dbReference type="Proteomes" id="UP001501138"/>
    </source>
</evidence>
<reference evidence="3" key="1">
    <citation type="journal article" date="2019" name="Int. J. Syst. Evol. Microbiol.">
        <title>The Global Catalogue of Microorganisms (GCM) 10K type strain sequencing project: providing services to taxonomists for standard genome sequencing and annotation.</title>
        <authorList>
            <consortium name="The Broad Institute Genomics Platform"/>
            <consortium name="The Broad Institute Genome Sequencing Center for Infectious Disease"/>
            <person name="Wu L."/>
            <person name="Ma J."/>
        </authorList>
    </citation>
    <scope>NUCLEOTIDE SEQUENCE [LARGE SCALE GENOMIC DNA]</scope>
    <source>
        <strain evidence="3">JCM 15589</strain>
    </source>
</reference>
<comment type="caution">
    <text evidence="2">The sequence shown here is derived from an EMBL/GenBank/DDBJ whole genome shotgun (WGS) entry which is preliminary data.</text>
</comment>
<protein>
    <recommendedName>
        <fullName evidence="4">Phage baseplate assembly protein W</fullName>
    </recommendedName>
</protein>
<dbReference type="Gene3D" id="3.10.450.40">
    <property type="match status" value="1"/>
</dbReference>
<dbReference type="Proteomes" id="UP001501138">
    <property type="component" value="Unassembled WGS sequence"/>
</dbReference>
<name>A0ABP4VP84_9MICO</name>
<feature type="region of interest" description="Disordered" evidence="1">
    <location>
        <begin position="27"/>
        <end position="51"/>
    </location>
</feature>
<organism evidence="2 3">
    <name type="scientific">Isoptericola hypogeus</name>
    <dbReference type="NCBI Taxonomy" id="300179"/>
    <lineage>
        <taxon>Bacteria</taxon>
        <taxon>Bacillati</taxon>
        <taxon>Actinomycetota</taxon>
        <taxon>Actinomycetes</taxon>
        <taxon>Micrococcales</taxon>
        <taxon>Promicromonosporaceae</taxon>
        <taxon>Isoptericola</taxon>
    </lineage>
</organism>
<evidence type="ECO:0000256" key="1">
    <source>
        <dbReference type="SAM" id="MobiDB-lite"/>
    </source>
</evidence>
<sequence>MTVDLDALLGADLRLLGDLTFAEQRERGSDLFTAPRPQQRLPGAPDASPQDLQRLTGVDDLRQALLLRFGTQKGELAHLGHPDYGSRLHELVGEPNTPATRHRARLYALEALTAEPRVAEVLDLTVETRRAAPTTLDVRAAVRVVDGVSELNLVFPLPLEGGAS</sequence>
<evidence type="ECO:0008006" key="4">
    <source>
        <dbReference type="Google" id="ProtNLM"/>
    </source>
</evidence>
<dbReference type="EMBL" id="BAAAPM010000008">
    <property type="protein sequence ID" value="GAA1733651.1"/>
    <property type="molecule type" value="Genomic_DNA"/>
</dbReference>
<evidence type="ECO:0000313" key="2">
    <source>
        <dbReference type="EMBL" id="GAA1733651.1"/>
    </source>
</evidence>